<keyword evidence="2" id="KW-1185">Reference proteome</keyword>
<reference evidence="1" key="1">
    <citation type="submission" date="2023-04" db="EMBL/GenBank/DDBJ databases">
        <title>Phytophthora fragariaefolia NBRC 109709.</title>
        <authorList>
            <person name="Ichikawa N."/>
            <person name="Sato H."/>
            <person name="Tonouchi N."/>
        </authorList>
    </citation>
    <scope>NUCLEOTIDE SEQUENCE</scope>
    <source>
        <strain evidence="1">NBRC 109709</strain>
    </source>
</reference>
<evidence type="ECO:0000313" key="2">
    <source>
        <dbReference type="Proteomes" id="UP001165121"/>
    </source>
</evidence>
<accession>A0A9W6U8B9</accession>
<name>A0A9W6U8B9_9STRA</name>
<dbReference type="Proteomes" id="UP001165121">
    <property type="component" value="Unassembled WGS sequence"/>
</dbReference>
<evidence type="ECO:0000313" key="1">
    <source>
        <dbReference type="EMBL" id="GMF27843.1"/>
    </source>
</evidence>
<sequence>MFGYLGLDSSLDDVLTNPVLNVWSRYLDEFNTKFPRDKVLMIDTFRVSFGDEALLHFLIKAKETPSTQKIASNMETSLLNKWILERINPDDVSQMIKAGTATNKVKVKLLETYSRKFKETYG</sequence>
<proteinExistence type="predicted"/>
<organism evidence="1 2">
    <name type="scientific">Phytophthora fragariaefolia</name>
    <dbReference type="NCBI Taxonomy" id="1490495"/>
    <lineage>
        <taxon>Eukaryota</taxon>
        <taxon>Sar</taxon>
        <taxon>Stramenopiles</taxon>
        <taxon>Oomycota</taxon>
        <taxon>Peronosporomycetes</taxon>
        <taxon>Peronosporales</taxon>
        <taxon>Peronosporaceae</taxon>
        <taxon>Phytophthora</taxon>
    </lineage>
</organism>
<dbReference type="AlphaFoldDB" id="A0A9W6U8B9"/>
<comment type="caution">
    <text evidence="1">The sequence shown here is derived from an EMBL/GenBank/DDBJ whole genome shotgun (WGS) entry which is preliminary data.</text>
</comment>
<dbReference type="OrthoDB" id="122386at2759"/>
<gene>
    <name evidence="1" type="ORF">Pfra01_000562200</name>
</gene>
<protein>
    <submittedName>
        <fullName evidence="1">Unnamed protein product</fullName>
    </submittedName>
</protein>
<dbReference type="EMBL" id="BSXT01000450">
    <property type="protein sequence ID" value="GMF27843.1"/>
    <property type="molecule type" value="Genomic_DNA"/>
</dbReference>